<keyword evidence="2" id="KW-0175">Coiled coil</keyword>
<gene>
    <name evidence="4" type="ORF">IAC10_09495</name>
</gene>
<dbReference type="PROSITE" id="PS50943">
    <property type="entry name" value="HTH_CROC1"/>
    <property type="match status" value="2"/>
</dbReference>
<evidence type="ECO:0000256" key="1">
    <source>
        <dbReference type="ARBA" id="ARBA00023125"/>
    </source>
</evidence>
<reference evidence="4" key="2">
    <citation type="journal article" date="2021" name="PeerJ">
        <title>Extensive microbial diversity within the chicken gut microbiome revealed by metagenomics and culture.</title>
        <authorList>
            <person name="Gilroy R."/>
            <person name="Ravi A."/>
            <person name="Getino M."/>
            <person name="Pursley I."/>
            <person name="Horton D.L."/>
            <person name="Alikhan N.F."/>
            <person name="Baker D."/>
            <person name="Gharbi K."/>
            <person name="Hall N."/>
            <person name="Watson M."/>
            <person name="Adriaenssens E.M."/>
            <person name="Foster-Nyarko E."/>
            <person name="Jarju S."/>
            <person name="Secka A."/>
            <person name="Antonio M."/>
            <person name="Oren A."/>
            <person name="Chaudhuri R.R."/>
            <person name="La Ragione R."/>
            <person name="Hildebrand F."/>
            <person name="Pallen M.J."/>
        </authorList>
    </citation>
    <scope>NUCLEOTIDE SEQUENCE</scope>
    <source>
        <strain evidence="4">6276</strain>
    </source>
</reference>
<evidence type="ECO:0000259" key="3">
    <source>
        <dbReference type="PROSITE" id="PS50943"/>
    </source>
</evidence>
<dbReference type="EMBL" id="DVIU01000188">
    <property type="protein sequence ID" value="HIS36841.1"/>
    <property type="molecule type" value="Genomic_DNA"/>
</dbReference>
<evidence type="ECO:0000313" key="4">
    <source>
        <dbReference type="EMBL" id="HIS36841.1"/>
    </source>
</evidence>
<dbReference type="PANTHER" id="PTHR46558:SF11">
    <property type="entry name" value="HTH-TYPE TRANSCRIPTIONAL REGULATOR XRE"/>
    <property type="match status" value="1"/>
</dbReference>
<evidence type="ECO:0000313" key="5">
    <source>
        <dbReference type="Proteomes" id="UP000823928"/>
    </source>
</evidence>
<dbReference type="InterPro" id="IPR010982">
    <property type="entry name" value="Lambda_DNA-bd_dom_sf"/>
</dbReference>
<dbReference type="Pfam" id="PF01381">
    <property type="entry name" value="HTH_3"/>
    <property type="match status" value="2"/>
</dbReference>
<dbReference type="GO" id="GO:0003677">
    <property type="term" value="F:DNA binding"/>
    <property type="evidence" value="ECO:0007669"/>
    <property type="project" value="UniProtKB-KW"/>
</dbReference>
<dbReference type="Gene3D" id="1.10.260.40">
    <property type="entry name" value="lambda repressor-like DNA-binding domains"/>
    <property type="match status" value="2"/>
</dbReference>
<dbReference type="SUPFAM" id="SSF47413">
    <property type="entry name" value="lambda repressor-like DNA-binding domains"/>
    <property type="match status" value="2"/>
</dbReference>
<protein>
    <submittedName>
        <fullName evidence="4">Transcriptional regulator</fullName>
    </submittedName>
</protein>
<dbReference type="SMART" id="SM00530">
    <property type="entry name" value="HTH_XRE"/>
    <property type="match status" value="2"/>
</dbReference>
<reference evidence="4" key="1">
    <citation type="submission" date="2020-10" db="EMBL/GenBank/DDBJ databases">
        <authorList>
            <person name="Gilroy R."/>
        </authorList>
    </citation>
    <scope>NUCLEOTIDE SEQUENCE</scope>
    <source>
        <strain evidence="4">6276</strain>
    </source>
</reference>
<sequence length="146" mass="16949">MDILSKLSERLKELMDEAEINTQSLSKEIAVDQSAIARILRAERMPSLKTLVAFADFFHCSTDYLLGLSDNLEEKVFKNRPPFGEQLTLLLDHFKISKYKLEKETKLTEETVNRWHKGKYEPTVESIVRLAKYFECSTDFILGRES</sequence>
<dbReference type="AlphaFoldDB" id="A0A9D1F004"/>
<keyword evidence="1" id="KW-0238">DNA-binding</keyword>
<name>A0A9D1F004_9BACT</name>
<evidence type="ECO:0000256" key="2">
    <source>
        <dbReference type="SAM" id="Coils"/>
    </source>
</evidence>
<dbReference type="CDD" id="cd00093">
    <property type="entry name" value="HTH_XRE"/>
    <property type="match status" value="2"/>
</dbReference>
<proteinExistence type="predicted"/>
<accession>A0A9D1F004</accession>
<dbReference type="InterPro" id="IPR001387">
    <property type="entry name" value="Cro/C1-type_HTH"/>
</dbReference>
<feature type="domain" description="HTH cro/C1-type" evidence="3">
    <location>
        <begin position="95"/>
        <end position="141"/>
    </location>
</feature>
<feature type="coiled-coil region" evidence="2">
    <location>
        <begin position="1"/>
        <end position="28"/>
    </location>
</feature>
<organism evidence="4 5">
    <name type="scientific">Candidatus Scatousia excrementigallinarum</name>
    <dbReference type="NCBI Taxonomy" id="2840935"/>
    <lineage>
        <taxon>Bacteria</taxon>
        <taxon>Candidatus Scatousia</taxon>
    </lineage>
</organism>
<dbReference type="Proteomes" id="UP000823928">
    <property type="component" value="Unassembled WGS sequence"/>
</dbReference>
<comment type="caution">
    <text evidence="4">The sequence shown here is derived from an EMBL/GenBank/DDBJ whole genome shotgun (WGS) entry which is preliminary data.</text>
</comment>
<dbReference type="PANTHER" id="PTHR46558">
    <property type="entry name" value="TRACRIPTIONAL REGULATORY PROTEIN-RELATED-RELATED"/>
    <property type="match status" value="1"/>
</dbReference>
<feature type="domain" description="HTH cro/C1-type" evidence="3">
    <location>
        <begin position="11"/>
        <end position="65"/>
    </location>
</feature>